<dbReference type="EMBL" id="KB207139">
    <property type="protein sequence ID" value="ELP84345.1"/>
    <property type="molecule type" value="Genomic_DNA"/>
</dbReference>
<reference evidence="2 3" key="1">
    <citation type="submission" date="2012-10" db="EMBL/GenBank/DDBJ databases">
        <authorList>
            <person name="Zafar N."/>
            <person name="Inman J."/>
            <person name="Hall N."/>
            <person name="Lorenzi H."/>
            <person name="Caler E."/>
        </authorList>
    </citation>
    <scope>NUCLEOTIDE SEQUENCE [LARGE SCALE GENOMIC DNA]</scope>
    <source>
        <strain evidence="2 3">IP1</strain>
    </source>
</reference>
<accession>A0A0A1TXR1</accession>
<dbReference type="RefSeq" id="XP_004183691.1">
    <property type="nucleotide sequence ID" value="XM_004183643.1"/>
</dbReference>
<dbReference type="InterPro" id="IPR051044">
    <property type="entry name" value="MAG_DAG_Lipase"/>
</dbReference>
<dbReference type="Gene3D" id="3.40.50.1820">
    <property type="entry name" value="alpha/beta hydrolase"/>
    <property type="match status" value="1"/>
</dbReference>
<gene>
    <name evidence="2" type="ORF">EIN_277950</name>
</gene>
<dbReference type="GeneID" id="14883312"/>
<organism evidence="2 3">
    <name type="scientific">Entamoeba invadens IP1</name>
    <dbReference type="NCBI Taxonomy" id="370355"/>
    <lineage>
        <taxon>Eukaryota</taxon>
        <taxon>Amoebozoa</taxon>
        <taxon>Evosea</taxon>
        <taxon>Archamoebae</taxon>
        <taxon>Mastigamoebida</taxon>
        <taxon>Entamoebidae</taxon>
        <taxon>Entamoeba</taxon>
    </lineage>
</organism>
<dbReference type="KEGG" id="eiv:EIN_277950"/>
<dbReference type="SUPFAM" id="SSF53474">
    <property type="entry name" value="alpha/beta-Hydrolases"/>
    <property type="match status" value="1"/>
</dbReference>
<name>A0A0A1TXR1_ENTIV</name>
<keyword evidence="3" id="KW-1185">Reference proteome</keyword>
<dbReference type="PANTHER" id="PTHR11614">
    <property type="entry name" value="PHOSPHOLIPASE-RELATED"/>
    <property type="match status" value="1"/>
</dbReference>
<sequence length="305" mass="35651">MSNLKFIEKTYDIDTFTIFSREYINPSQIAVLYFIHGFTEYGGFYHEVAEYFYRHKFSVFLVDLPGHGKSSCMKEGGPTYIDTFERYINVLNTYFIVTKMNSNIVKNCFKSEREMMCDTSDNQRKNEEKEIPQFLFGHSMGGLLTSILASRNSGFKGYITAAPAYIINNFATKYLSWPIEFGLVMSPYFKIGNNGAKNAFNHIKNAIRFGKDELIAKEFSVHTCIEMKRYGFDEQIRETEVPFLIFQGKNDKIVDVEGARMKSRHIKNKHSRYIEYPEQNHMLLDEDKKTDIFQTAMEWCLELMK</sequence>
<evidence type="ECO:0000313" key="2">
    <source>
        <dbReference type="EMBL" id="ELP84345.1"/>
    </source>
</evidence>
<dbReference type="AlphaFoldDB" id="A0A0A1TXR1"/>
<feature type="domain" description="Serine aminopeptidase S33" evidence="1">
    <location>
        <begin position="29"/>
        <end position="287"/>
    </location>
</feature>
<dbReference type="Pfam" id="PF12146">
    <property type="entry name" value="Hydrolase_4"/>
    <property type="match status" value="1"/>
</dbReference>
<dbReference type="Proteomes" id="UP000014680">
    <property type="component" value="Unassembled WGS sequence"/>
</dbReference>
<dbReference type="OrthoDB" id="2498029at2759"/>
<dbReference type="InterPro" id="IPR022742">
    <property type="entry name" value="Hydrolase_4"/>
</dbReference>
<proteinExistence type="predicted"/>
<evidence type="ECO:0000259" key="1">
    <source>
        <dbReference type="Pfam" id="PF12146"/>
    </source>
</evidence>
<evidence type="ECO:0000313" key="3">
    <source>
        <dbReference type="Proteomes" id="UP000014680"/>
    </source>
</evidence>
<dbReference type="InterPro" id="IPR029058">
    <property type="entry name" value="AB_hydrolase_fold"/>
</dbReference>
<dbReference type="VEuPathDB" id="AmoebaDB:EIN_277950"/>
<protein>
    <recommendedName>
        <fullName evidence="1">Serine aminopeptidase S33 domain-containing protein</fullName>
    </recommendedName>
</protein>
<dbReference type="OMA" id="KEMHTLE"/>